<organism evidence="2 3">
    <name type="scientific">Pokkaliibacter plantistimulans</name>
    <dbReference type="NCBI Taxonomy" id="1635171"/>
    <lineage>
        <taxon>Bacteria</taxon>
        <taxon>Pseudomonadati</taxon>
        <taxon>Pseudomonadota</taxon>
        <taxon>Gammaproteobacteria</taxon>
        <taxon>Oceanospirillales</taxon>
        <taxon>Balneatrichaceae</taxon>
        <taxon>Pokkaliibacter</taxon>
    </lineage>
</organism>
<evidence type="ECO:0000256" key="1">
    <source>
        <dbReference type="SAM" id="Phobius"/>
    </source>
</evidence>
<keyword evidence="1" id="KW-0472">Membrane</keyword>
<keyword evidence="1" id="KW-0812">Transmembrane</keyword>
<dbReference type="EMBL" id="LAPT01000086">
    <property type="protein sequence ID" value="PXF30109.1"/>
    <property type="molecule type" value="Genomic_DNA"/>
</dbReference>
<dbReference type="RefSeq" id="WP_110188533.1">
    <property type="nucleotide sequence ID" value="NZ_CP177354.1"/>
</dbReference>
<evidence type="ECO:0000313" key="3">
    <source>
        <dbReference type="Proteomes" id="UP000248090"/>
    </source>
</evidence>
<evidence type="ECO:0000313" key="2">
    <source>
        <dbReference type="EMBL" id="PXF30109.1"/>
    </source>
</evidence>
<keyword evidence="1" id="KW-1133">Transmembrane helix</keyword>
<comment type="caution">
    <text evidence="2">The sequence shown here is derived from an EMBL/GenBank/DDBJ whole genome shotgun (WGS) entry which is preliminary data.</text>
</comment>
<keyword evidence="3" id="KW-1185">Reference proteome</keyword>
<gene>
    <name evidence="2" type="ORF">WH50_17280</name>
</gene>
<dbReference type="Proteomes" id="UP000248090">
    <property type="component" value="Unassembled WGS sequence"/>
</dbReference>
<sequence>MDIKCEGCGAKLTYQPGTTSLTCAYCDHTMAIADATAQQQAQTEQDFDLYLQSREQQTDTLEQYVLQCQGCGAETQLAPDQQSSRCPFCDTALVMEQKQTRKLIKPQGVLPFRLPRKEAQAAFNRWLKGLWFAPNKLKRQTTRHDRFEGVYLPFWTYDCETDSRYTGQRGDDYTVQVQSTDSKGNTVTRSETRTRWHSVRGEVSNSFDDILVPGSRSLPRDKLDALQPWELSEVVDYRDEFLVGYRTETYQISARRAYDDAKDIMDDAIRQTIRRDIGGDHQRIDNVDSRYYDRTFKHLLLPVWVSAYRFGNEVYRVLVNAQTGEVQGERPWSWVKIGLTVIAGLAVAGAIAYLVNSNAVPQ</sequence>
<protein>
    <recommendedName>
        <fullName evidence="4">Primosomal protein N' (Replication factor Y)-superfamily II helicase</fullName>
    </recommendedName>
</protein>
<dbReference type="PANTHER" id="PTHR37826">
    <property type="entry name" value="FLOTILLIN BAND_7_5 DOMAIN PROTEIN"/>
    <property type="match status" value="1"/>
</dbReference>
<reference evidence="2 3" key="1">
    <citation type="submission" date="2015-03" db="EMBL/GenBank/DDBJ databases">
        <authorList>
            <person name="Krishnan R."/>
            <person name="Midha S."/>
            <person name="Patil P.B."/>
            <person name="Rameshkumar N."/>
        </authorList>
    </citation>
    <scope>NUCLEOTIDE SEQUENCE [LARGE SCALE GENOMIC DNA]</scope>
    <source>
        <strain evidence="2 3">L1E11</strain>
    </source>
</reference>
<evidence type="ECO:0008006" key="4">
    <source>
        <dbReference type="Google" id="ProtNLM"/>
    </source>
</evidence>
<dbReference type="NCBIfam" id="TIGR01053">
    <property type="entry name" value="LSD1"/>
    <property type="match status" value="1"/>
</dbReference>
<accession>A0ABX5LTX9</accession>
<dbReference type="PANTHER" id="PTHR37826:SF3">
    <property type="entry name" value="J DOMAIN-CONTAINING PROTEIN"/>
    <property type="match status" value="1"/>
</dbReference>
<feature type="transmembrane region" description="Helical" evidence="1">
    <location>
        <begin position="332"/>
        <end position="355"/>
    </location>
</feature>
<proteinExistence type="predicted"/>
<name>A0ABX5LTX9_9GAMM</name>